<dbReference type="EMBL" id="ML769396">
    <property type="protein sequence ID" value="KAE9407311.1"/>
    <property type="molecule type" value="Genomic_DNA"/>
</dbReference>
<evidence type="ECO:0000313" key="3">
    <source>
        <dbReference type="Proteomes" id="UP000799118"/>
    </source>
</evidence>
<feature type="transmembrane region" description="Helical" evidence="1">
    <location>
        <begin position="166"/>
        <end position="184"/>
    </location>
</feature>
<sequence length="317" mass="35430">MSFASQRMYEKRSISAMTSYELAAPPPYLAPPASFSTTSNGSESRSSRFKSVIIVLFLALLSLATFSIILSEIVLSYPRTFLSLTLGEIPSGTDLVRIKAVLDDIEYHTRANASVFAFGALVFMWYKIFVGIVKGMLMLRRYLRSSSSLELQARTETSSSTFTSRFYFPFLLAVIVINDSIYNRPQSTISSSLRHFGLIPPVDVMLEIIPMKLMLFLPSFLTRFIWMAIRALPVCAIEVTLVILVLRALGWLMNSGSGSSSSSKQDLEQGRFDSEFEMAPPYSSTPSEATPAYLEAALVHLYYFYDEKSFMEKGGVI</sequence>
<feature type="transmembrane region" description="Helical" evidence="1">
    <location>
        <begin position="52"/>
        <end position="77"/>
    </location>
</feature>
<protein>
    <submittedName>
        <fullName evidence="2">Uncharacterized protein</fullName>
    </submittedName>
</protein>
<keyword evidence="1" id="KW-0472">Membrane</keyword>
<organism evidence="2 3">
    <name type="scientific">Gymnopus androsaceus JB14</name>
    <dbReference type="NCBI Taxonomy" id="1447944"/>
    <lineage>
        <taxon>Eukaryota</taxon>
        <taxon>Fungi</taxon>
        <taxon>Dikarya</taxon>
        <taxon>Basidiomycota</taxon>
        <taxon>Agaricomycotina</taxon>
        <taxon>Agaricomycetes</taxon>
        <taxon>Agaricomycetidae</taxon>
        <taxon>Agaricales</taxon>
        <taxon>Marasmiineae</taxon>
        <taxon>Omphalotaceae</taxon>
        <taxon>Gymnopus</taxon>
    </lineage>
</organism>
<evidence type="ECO:0000256" key="1">
    <source>
        <dbReference type="SAM" id="Phobius"/>
    </source>
</evidence>
<dbReference type="OrthoDB" id="3065916at2759"/>
<reference evidence="2" key="1">
    <citation type="journal article" date="2019" name="Environ. Microbiol.">
        <title>Fungal ecological strategies reflected in gene transcription - a case study of two litter decomposers.</title>
        <authorList>
            <person name="Barbi F."/>
            <person name="Kohler A."/>
            <person name="Barry K."/>
            <person name="Baskaran P."/>
            <person name="Daum C."/>
            <person name="Fauchery L."/>
            <person name="Ihrmark K."/>
            <person name="Kuo A."/>
            <person name="LaButti K."/>
            <person name="Lipzen A."/>
            <person name="Morin E."/>
            <person name="Grigoriev I.V."/>
            <person name="Henrissat B."/>
            <person name="Lindahl B."/>
            <person name="Martin F."/>
        </authorList>
    </citation>
    <scope>NUCLEOTIDE SEQUENCE</scope>
    <source>
        <strain evidence="2">JB14</strain>
    </source>
</reference>
<name>A0A6A4I9P4_9AGAR</name>
<keyword evidence="3" id="KW-1185">Reference proteome</keyword>
<accession>A0A6A4I9P4</accession>
<proteinExistence type="predicted"/>
<dbReference type="AlphaFoldDB" id="A0A6A4I9P4"/>
<feature type="transmembrane region" description="Helical" evidence="1">
    <location>
        <begin position="115"/>
        <end position="137"/>
    </location>
</feature>
<keyword evidence="1" id="KW-0812">Transmembrane</keyword>
<feature type="transmembrane region" description="Helical" evidence="1">
    <location>
        <begin position="231"/>
        <end position="253"/>
    </location>
</feature>
<gene>
    <name evidence="2" type="ORF">BT96DRAFT_933367</name>
</gene>
<evidence type="ECO:0000313" key="2">
    <source>
        <dbReference type="EMBL" id="KAE9407311.1"/>
    </source>
</evidence>
<keyword evidence="1" id="KW-1133">Transmembrane helix</keyword>
<dbReference type="Proteomes" id="UP000799118">
    <property type="component" value="Unassembled WGS sequence"/>
</dbReference>